<feature type="domain" description="L,D-TPase catalytic" evidence="6">
    <location>
        <begin position="231"/>
        <end position="403"/>
    </location>
</feature>
<dbReference type="InterPro" id="IPR052905">
    <property type="entry name" value="LD-transpeptidase_YkuD-like"/>
</dbReference>
<evidence type="ECO:0000259" key="6">
    <source>
        <dbReference type="PROSITE" id="PS52029"/>
    </source>
</evidence>
<dbReference type="Gene3D" id="1.10.101.10">
    <property type="entry name" value="PGBD-like superfamily/PGBD"/>
    <property type="match status" value="1"/>
</dbReference>
<name>X0SBE6_9ZZZZ</name>
<dbReference type="InterPro" id="IPR036365">
    <property type="entry name" value="PGBD-like_sf"/>
</dbReference>
<keyword evidence="5" id="KW-0961">Cell wall biogenesis/degradation</keyword>
<dbReference type="PROSITE" id="PS52029">
    <property type="entry name" value="LD_TPASE"/>
    <property type="match status" value="1"/>
</dbReference>
<proteinExistence type="predicted"/>
<dbReference type="GO" id="GO:0016740">
    <property type="term" value="F:transferase activity"/>
    <property type="evidence" value="ECO:0007669"/>
    <property type="project" value="UniProtKB-KW"/>
</dbReference>
<dbReference type="SUPFAM" id="SSF47090">
    <property type="entry name" value="PGBD-like"/>
    <property type="match status" value="1"/>
</dbReference>
<dbReference type="PANTHER" id="PTHR41533">
    <property type="entry name" value="L,D-TRANSPEPTIDASE HI_1667-RELATED"/>
    <property type="match status" value="1"/>
</dbReference>
<evidence type="ECO:0000313" key="7">
    <source>
        <dbReference type="EMBL" id="GAF73242.1"/>
    </source>
</evidence>
<dbReference type="GO" id="GO:0008360">
    <property type="term" value="P:regulation of cell shape"/>
    <property type="evidence" value="ECO:0007669"/>
    <property type="project" value="UniProtKB-KW"/>
</dbReference>
<evidence type="ECO:0000256" key="1">
    <source>
        <dbReference type="ARBA" id="ARBA00004752"/>
    </source>
</evidence>
<dbReference type="SUPFAM" id="SSF141523">
    <property type="entry name" value="L,D-transpeptidase catalytic domain-like"/>
    <property type="match status" value="1"/>
</dbReference>
<feature type="non-terminal residue" evidence="7">
    <location>
        <position position="409"/>
    </location>
</feature>
<accession>X0SBE6</accession>
<dbReference type="CDD" id="cd16913">
    <property type="entry name" value="YkuD_like"/>
    <property type="match status" value="1"/>
</dbReference>
<dbReference type="GO" id="GO:0071555">
    <property type="term" value="P:cell wall organization"/>
    <property type="evidence" value="ECO:0007669"/>
    <property type="project" value="UniProtKB-KW"/>
</dbReference>
<dbReference type="AlphaFoldDB" id="X0SBE6"/>
<comment type="pathway">
    <text evidence="1">Cell wall biogenesis; peptidoglycan biosynthesis.</text>
</comment>
<keyword evidence="3" id="KW-0133">Cell shape</keyword>
<dbReference type="UniPathway" id="UPA00219"/>
<dbReference type="GO" id="GO:0009252">
    <property type="term" value="P:peptidoglycan biosynthetic process"/>
    <property type="evidence" value="ECO:0007669"/>
    <property type="project" value="UniProtKB-UniPathway"/>
</dbReference>
<keyword evidence="4" id="KW-0573">Peptidoglycan synthesis</keyword>
<dbReference type="InterPro" id="IPR036366">
    <property type="entry name" value="PGBDSf"/>
</dbReference>
<organism evidence="7">
    <name type="scientific">marine sediment metagenome</name>
    <dbReference type="NCBI Taxonomy" id="412755"/>
    <lineage>
        <taxon>unclassified sequences</taxon>
        <taxon>metagenomes</taxon>
        <taxon>ecological metagenomes</taxon>
    </lineage>
</organism>
<dbReference type="Pfam" id="PF20142">
    <property type="entry name" value="Scaffold"/>
    <property type="match status" value="1"/>
</dbReference>
<evidence type="ECO:0000256" key="3">
    <source>
        <dbReference type="ARBA" id="ARBA00022960"/>
    </source>
</evidence>
<comment type="caution">
    <text evidence="7">The sequence shown here is derived from an EMBL/GenBank/DDBJ whole genome shotgun (WGS) entry which is preliminary data.</text>
</comment>
<dbReference type="InterPro" id="IPR005490">
    <property type="entry name" value="LD_TPept_cat_dom"/>
</dbReference>
<dbReference type="Pfam" id="PF01471">
    <property type="entry name" value="PG_binding_1"/>
    <property type="match status" value="1"/>
</dbReference>
<sequence>GSILTDAALAIMKRISMADADGLRAADYKLPNPEILGPSQGTADAVADAEIILSLAVLTYTRNARIGRIQPDRVSALITLDPQAPDRLEVLTGLYRSRHPAALIANYNPSHEEFTRLRDLLAEMRGDTPGSAGLKPLRPGLALRSGVRGEQVTLLRRHLGHPDPAIDADLFDAELLIAVKTFQGANGLLPDGIVGPRTRKAINGPTPVNQEKAVLVNMEQWRWMPEDLGAFHVRVNIPEFRLRVVRRGQVMHQTRVIVGKPHQKTPVFSDEMEHVIVNPYWNVPLSIKRNEMLPSLLANPTGFTARHNYEVVYRGRPVPASSVNWYSVNLRAVNIRQRPGPRNALGRVKFMFPNQHSVYLHDTPTKSLFTQDIRAFSHGCIRVQNPMGFADAILDNEPNLDVNDLKALE</sequence>
<dbReference type="InterPro" id="IPR045380">
    <property type="entry name" value="LD_TPept_scaffold_dom"/>
</dbReference>
<feature type="non-terminal residue" evidence="7">
    <location>
        <position position="1"/>
    </location>
</feature>
<dbReference type="Pfam" id="PF03734">
    <property type="entry name" value="YkuD"/>
    <property type="match status" value="1"/>
</dbReference>
<gene>
    <name evidence="7" type="ORF">S01H1_13109</name>
</gene>
<dbReference type="InterPro" id="IPR002477">
    <property type="entry name" value="Peptidoglycan-bd-like"/>
</dbReference>
<dbReference type="EMBL" id="BARS01006757">
    <property type="protein sequence ID" value="GAF73242.1"/>
    <property type="molecule type" value="Genomic_DNA"/>
</dbReference>
<protein>
    <recommendedName>
        <fullName evidence="6">L,D-TPase catalytic domain-containing protein</fullName>
    </recommendedName>
</protein>
<evidence type="ECO:0000256" key="4">
    <source>
        <dbReference type="ARBA" id="ARBA00022984"/>
    </source>
</evidence>
<dbReference type="InterPro" id="IPR038063">
    <property type="entry name" value="Transpep_catalytic_dom"/>
</dbReference>
<evidence type="ECO:0000256" key="5">
    <source>
        <dbReference type="ARBA" id="ARBA00023316"/>
    </source>
</evidence>
<reference evidence="7" key="1">
    <citation type="journal article" date="2014" name="Front. Microbiol.">
        <title>High frequency of phylogenetically diverse reductive dehalogenase-homologous genes in deep subseafloor sedimentary metagenomes.</title>
        <authorList>
            <person name="Kawai M."/>
            <person name="Futagami T."/>
            <person name="Toyoda A."/>
            <person name="Takaki Y."/>
            <person name="Nishi S."/>
            <person name="Hori S."/>
            <person name="Arai W."/>
            <person name="Tsubouchi T."/>
            <person name="Morono Y."/>
            <person name="Uchiyama I."/>
            <person name="Ito T."/>
            <person name="Fujiyama A."/>
            <person name="Inagaki F."/>
            <person name="Takami H."/>
        </authorList>
    </citation>
    <scope>NUCLEOTIDE SEQUENCE</scope>
    <source>
        <strain evidence="7">Expedition CK06-06</strain>
    </source>
</reference>
<evidence type="ECO:0000256" key="2">
    <source>
        <dbReference type="ARBA" id="ARBA00022679"/>
    </source>
</evidence>
<dbReference type="PANTHER" id="PTHR41533:SF2">
    <property type="entry name" value="BLR7131 PROTEIN"/>
    <property type="match status" value="1"/>
</dbReference>
<keyword evidence="2" id="KW-0808">Transferase</keyword>
<dbReference type="Gene3D" id="2.40.440.10">
    <property type="entry name" value="L,D-transpeptidase catalytic domain-like"/>
    <property type="match status" value="1"/>
</dbReference>